<dbReference type="EC" id="2.3.1.9" evidence="7"/>
<dbReference type="PATRIC" id="fig|1136941.3.peg.3861"/>
<dbReference type="PANTHER" id="PTHR43365">
    <property type="entry name" value="BLR7806 PROTEIN"/>
    <property type="match status" value="1"/>
</dbReference>
<proteinExistence type="inferred from homology"/>
<dbReference type="PANTHER" id="PTHR43365:SF1">
    <property type="entry name" value="ACETYL-COA C-ACYLTRANSFERASE"/>
    <property type="match status" value="1"/>
</dbReference>
<evidence type="ECO:0000256" key="1">
    <source>
        <dbReference type="ARBA" id="ARBA00010982"/>
    </source>
</evidence>
<dbReference type="InterPro" id="IPR016039">
    <property type="entry name" value="Thiolase-like"/>
</dbReference>
<reference evidence="8" key="1">
    <citation type="submission" date="2015-06" db="EMBL/GenBank/DDBJ databases">
        <title>Complete genome sequence and metabolic analysis of phthalate degradation pathway in Gordonia sp. QH-11.</title>
        <authorList>
            <person name="Jin D."/>
            <person name="Kong X."/>
            <person name="Bai Z."/>
        </authorList>
    </citation>
    <scope>NUCLEOTIDE SEQUENCE [LARGE SCALE GENOMIC DNA]</scope>
    <source>
        <strain evidence="8">QH-11</strain>
    </source>
</reference>
<keyword evidence="8" id="KW-1185">Reference proteome</keyword>
<dbReference type="InterPro" id="IPR020615">
    <property type="entry name" value="Thiolase_acyl_enz_int_AS"/>
</dbReference>
<dbReference type="PIRSF" id="PIRSF000429">
    <property type="entry name" value="Ac-CoA_Ac_transf"/>
    <property type="match status" value="1"/>
</dbReference>
<feature type="domain" description="Thiolase N-terminal" evidence="5">
    <location>
        <begin position="11"/>
        <end position="227"/>
    </location>
</feature>
<reference evidence="7 8" key="2">
    <citation type="journal article" date="2017" name="Int. J. Syst. Evol. Microbiol.">
        <title>Gordonia phthalatica sp. nov., a di-n-butyl phthalate-degrading bacterium isolated from activated sludge.</title>
        <authorList>
            <person name="Jin D."/>
            <person name="Kong X."/>
            <person name="Jia M."/>
            <person name="Yu X."/>
            <person name="Wang X."/>
            <person name="Zhuang X."/>
            <person name="Deng Y."/>
            <person name="Bai Z."/>
        </authorList>
    </citation>
    <scope>NUCLEOTIDE SEQUENCE [LARGE SCALE GENOMIC DNA]</scope>
    <source>
        <strain evidence="7 8">QH-11</strain>
    </source>
</reference>
<evidence type="ECO:0000256" key="4">
    <source>
        <dbReference type="RuleBase" id="RU003557"/>
    </source>
</evidence>
<dbReference type="KEGG" id="goq:ACH46_18870"/>
<dbReference type="Pfam" id="PF02803">
    <property type="entry name" value="Thiolase_C"/>
    <property type="match status" value="1"/>
</dbReference>
<dbReference type="STRING" id="1136941.ACH46_18870"/>
<protein>
    <submittedName>
        <fullName evidence="7">Acetyl-CoA acetyltransferase</fullName>
        <ecNumber evidence="7">2.3.1.9</ecNumber>
    </submittedName>
</protein>
<evidence type="ECO:0000259" key="5">
    <source>
        <dbReference type="Pfam" id="PF00108"/>
    </source>
</evidence>
<name>A0A0N9MWD5_9ACTN</name>
<dbReference type="Gene3D" id="3.40.47.10">
    <property type="match status" value="2"/>
</dbReference>
<dbReference type="AlphaFoldDB" id="A0A0N9MWD5"/>
<sequence length="408" mass="42085">MSPSAANGAWIFDYVRTPRGKASPNGGLHGQTATDLLIQLMRALRERGVDPGEVSDVIVGCASQLNEQGANPARVAALRAGWGHHVPGMMVNRFCASGIDAVAIAAARVKAGDAGLVVAGGVETVSRVPIFSDGGPLWTDPETIADVGSIHMGVAADLNATLEGFEREQLDEYGVRSQQRAARAWAAGRFDDEVIPVARDGADPMAADELIRPDTTAAVQAAQPLAFADLGAQGQDAIALRAFPELSQIEHRHTRGTSPAMADGAALLVVGTREAGERAGLTPRARIAASVATAGHPVQMLTAGQDAVEAALERLDVTADGVDCFEFAEAFAALCLRFERDLKIDADGGDDRMNPNGGTLAMGHAFGATGAIMIGGCLTELERRGGKRGVAAVSGAAGLGSAVVLERA</sequence>
<comment type="similarity">
    <text evidence="1 4">Belongs to the thiolase-like superfamily. Thiolase family.</text>
</comment>
<accession>A0A0N9MWD5</accession>
<dbReference type="Proteomes" id="UP000063789">
    <property type="component" value="Chromosome"/>
</dbReference>
<evidence type="ECO:0000259" key="6">
    <source>
        <dbReference type="Pfam" id="PF02803"/>
    </source>
</evidence>
<dbReference type="InterPro" id="IPR020616">
    <property type="entry name" value="Thiolase_N"/>
</dbReference>
<dbReference type="InterPro" id="IPR002155">
    <property type="entry name" value="Thiolase"/>
</dbReference>
<keyword evidence="2 4" id="KW-0808">Transferase</keyword>
<dbReference type="InterPro" id="IPR020617">
    <property type="entry name" value="Thiolase_C"/>
</dbReference>
<dbReference type="CDD" id="cd00751">
    <property type="entry name" value="thiolase"/>
    <property type="match status" value="1"/>
</dbReference>
<evidence type="ECO:0000313" key="7">
    <source>
        <dbReference type="EMBL" id="ALG87036.1"/>
    </source>
</evidence>
<evidence type="ECO:0000256" key="3">
    <source>
        <dbReference type="ARBA" id="ARBA00023315"/>
    </source>
</evidence>
<dbReference type="PROSITE" id="PS00098">
    <property type="entry name" value="THIOLASE_1"/>
    <property type="match status" value="1"/>
</dbReference>
<dbReference type="SUPFAM" id="SSF53901">
    <property type="entry name" value="Thiolase-like"/>
    <property type="match status" value="2"/>
</dbReference>
<feature type="domain" description="Thiolase C-terminal" evidence="6">
    <location>
        <begin position="282"/>
        <end position="407"/>
    </location>
</feature>
<dbReference type="EMBL" id="CP011853">
    <property type="protein sequence ID" value="ALG87036.1"/>
    <property type="molecule type" value="Genomic_DNA"/>
</dbReference>
<organism evidence="7 8">
    <name type="scientific">Gordonia phthalatica</name>
    <dbReference type="NCBI Taxonomy" id="1136941"/>
    <lineage>
        <taxon>Bacteria</taxon>
        <taxon>Bacillati</taxon>
        <taxon>Actinomycetota</taxon>
        <taxon>Actinomycetes</taxon>
        <taxon>Mycobacteriales</taxon>
        <taxon>Gordoniaceae</taxon>
        <taxon>Gordonia</taxon>
    </lineage>
</organism>
<gene>
    <name evidence="7" type="ORF">ACH46_18870</name>
</gene>
<dbReference type="GO" id="GO:0003985">
    <property type="term" value="F:acetyl-CoA C-acetyltransferase activity"/>
    <property type="evidence" value="ECO:0007669"/>
    <property type="project" value="UniProtKB-EC"/>
</dbReference>
<dbReference type="NCBIfam" id="TIGR01930">
    <property type="entry name" value="AcCoA-C-Actrans"/>
    <property type="match status" value="1"/>
</dbReference>
<keyword evidence="3 4" id="KW-0012">Acyltransferase</keyword>
<dbReference type="Pfam" id="PF00108">
    <property type="entry name" value="Thiolase_N"/>
    <property type="match status" value="1"/>
</dbReference>
<evidence type="ECO:0000256" key="2">
    <source>
        <dbReference type="ARBA" id="ARBA00022679"/>
    </source>
</evidence>
<evidence type="ECO:0000313" key="8">
    <source>
        <dbReference type="Proteomes" id="UP000063789"/>
    </source>
</evidence>